<feature type="region of interest" description="Disordered" evidence="1">
    <location>
        <begin position="227"/>
        <end position="246"/>
    </location>
</feature>
<dbReference type="EMBL" id="MZ130487">
    <property type="protein sequence ID" value="QWM90245.1"/>
    <property type="molecule type" value="Genomic_DNA"/>
</dbReference>
<organism evidence="2 3">
    <name type="scientific">uncultured phage cr25_1</name>
    <dbReference type="NCBI Taxonomy" id="2986395"/>
    <lineage>
        <taxon>Viruses</taxon>
        <taxon>Duplodnaviria</taxon>
        <taxon>Heunggongvirae</taxon>
        <taxon>Uroviricota</taxon>
        <taxon>Caudoviricetes</taxon>
        <taxon>Crassvirales</taxon>
        <taxon>Crevaviridae</taxon>
        <taxon>Coarsevirinae</taxon>
        <taxon>Junduvirus</taxon>
        <taxon>Junduvirus copri</taxon>
    </lineage>
</organism>
<dbReference type="RefSeq" id="YP_010359817.1">
    <property type="nucleotide sequence ID" value="NC_062777.1"/>
</dbReference>
<dbReference type="Proteomes" id="UP000827441">
    <property type="component" value="Segment"/>
</dbReference>
<keyword evidence="3" id="KW-1185">Reference proteome</keyword>
<proteinExistence type="predicted"/>
<sequence>MATLNQLGSKISNILGKPGDHSIQERAKSACKSLFATFIRQSIERNGVDEVLKVSFNVPLICIPLTDLENTYAGIGAKDMILTTEHRVPTPLRMPNDAPFLHVYTQHDDGSFITYKYASNSIVPLLTTVYSPTGVWGVYQVVNGKLKIIIKNTLKNFEIDAKNYKFVTIVFVAENPEDVITMYMEDDGQDIELPLPADMIERITYEVLRTEFGIKPTEHEVKIISDSTYAPNDPNGTQRLIHNKVE</sequence>
<dbReference type="GeneID" id="75690848"/>
<evidence type="ECO:0000313" key="3">
    <source>
        <dbReference type="Proteomes" id="UP000827441"/>
    </source>
</evidence>
<evidence type="ECO:0000256" key="1">
    <source>
        <dbReference type="SAM" id="MobiDB-lite"/>
    </source>
</evidence>
<reference evidence="2 3" key="1">
    <citation type="submission" date="2021-04" db="EMBL/GenBank/DDBJ databases">
        <authorList>
            <person name="Shkoporov A.N."/>
            <person name="Stockdale S.R."/>
            <person name="Guerin E."/>
            <person name="Ross R.P."/>
            <person name="Hill C."/>
        </authorList>
    </citation>
    <scope>NUCLEOTIDE SEQUENCE [LARGE SCALE GENOMIC DNA]</scope>
    <source>
        <strain evidence="3">cr25_1</strain>
    </source>
</reference>
<name>A0AAE7S1X0_9CAUD</name>
<dbReference type="KEGG" id="vg:75690848"/>
<accession>A0AAE7S1X0</accession>
<protein>
    <submittedName>
        <fullName evidence="2">Uncharacterized protein</fullName>
    </submittedName>
</protein>
<evidence type="ECO:0000313" key="2">
    <source>
        <dbReference type="EMBL" id="QWM90245.1"/>
    </source>
</evidence>
<gene>
    <name evidence="2" type="primary">gp_23178</name>
</gene>
<feature type="compositionally biased region" description="Polar residues" evidence="1">
    <location>
        <begin position="227"/>
        <end position="240"/>
    </location>
</feature>